<feature type="region of interest" description="Disordered" evidence="1">
    <location>
        <begin position="23"/>
        <end position="56"/>
    </location>
</feature>
<evidence type="ECO:0000256" key="2">
    <source>
        <dbReference type="SAM" id="SignalP"/>
    </source>
</evidence>
<evidence type="ECO:0000313" key="4">
    <source>
        <dbReference type="Proteomes" id="UP001589716"/>
    </source>
</evidence>
<feature type="chain" id="PRO_5046830160" description="PASTA domain-containing protein" evidence="2">
    <location>
        <begin position="28"/>
        <end position="162"/>
    </location>
</feature>
<organism evidence="3 4">
    <name type="scientific">Streptomyces roseoviridis</name>
    <dbReference type="NCBI Taxonomy" id="67361"/>
    <lineage>
        <taxon>Bacteria</taxon>
        <taxon>Bacillati</taxon>
        <taxon>Actinomycetota</taxon>
        <taxon>Actinomycetes</taxon>
        <taxon>Kitasatosporales</taxon>
        <taxon>Streptomycetaceae</taxon>
        <taxon>Streptomyces</taxon>
    </lineage>
</organism>
<gene>
    <name evidence="3" type="ORF">ACFFTP_30685</name>
</gene>
<evidence type="ECO:0000313" key="3">
    <source>
        <dbReference type="EMBL" id="MFB9558536.1"/>
    </source>
</evidence>
<sequence>MRRAAVVGAAAALALWAVAVSSTPADADTGTSTDPRPDTDTPAGMDTLTGTDADVDADVEADVDADAVADEDGGPGARSGARGMPVLLGASLWRVFTALAPRTRLDVHDVSGDDRRVLWPPNWRVCTQHPAAGAERGPRGRVVVGVVKKGETCPARVTSARR</sequence>
<protein>
    <recommendedName>
        <fullName evidence="5">PASTA domain-containing protein</fullName>
    </recommendedName>
</protein>
<name>A0ABV5QYE2_9ACTN</name>
<reference evidence="3 4" key="1">
    <citation type="submission" date="2024-09" db="EMBL/GenBank/DDBJ databases">
        <authorList>
            <person name="Sun Q."/>
            <person name="Mori K."/>
        </authorList>
    </citation>
    <scope>NUCLEOTIDE SEQUENCE [LARGE SCALE GENOMIC DNA]</scope>
    <source>
        <strain evidence="3 4">JCM 4414</strain>
    </source>
</reference>
<dbReference type="RefSeq" id="WP_345484498.1">
    <property type="nucleotide sequence ID" value="NZ_BAAAWU010000001.1"/>
</dbReference>
<keyword evidence="4" id="KW-1185">Reference proteome</keyword>
<feature type="signal peptide" evidence="2">
    <location>
        <begin position="1"/>
        <end position="27"/>
    </location>
</feature>
<keyword evidence="2" id="KW-0732">Signal</keyword>
<proteinExistence type="predicted"/>
<comment type="caution">
    <text evidence="3">The sequence shown here is derived from an EMBL/GenBank/DDBJ whole genome shotgun (WGS) entry which is preliminary data.</text>
</comment>
<dbReference type="EMBL" id="JBHMCT010000023">
    <property type="protein sequence ID" value="MFB9558536.1"/>
    <property type="molecule type" value="Genomic_DNA"/>
</dbReference>
<evidence type="ECO:0000256" key="1">
    <source>
        <dbReference type="SAM" id="MobiDB-lite"/>
    </source>
</evidence>
<dbReference type="Proteomes" id="UP001589716">
    <property type="component" value="Unassembled WGS sequence"/>
</dbReference>
<accession>A0ABV5QYE2</accession>
<evidence type="ECO:0008006" key="5">
    <source>
        <dbReference type="Google" id="ProtNLM"/>
    </source>
</evidence>